<organism evidence="1 2">
    <name type="scientific">Colletotrichum truncatum</name>
    <name type="common">Anthracnose fungus</name>
    <name type="synonym">Colletotrichum capsici</name>
    <dbReference type="NCBI Taxonomy" id="5467"/>
    <lineage>
        <taxon>Eukaryota</taxon>
        <taxon>Fungi</taxon>
        <taxon>Dikarya</taxon>
        <taxon>Ascomycota</taxon>
        <taxon>Pezizomycotina</taxon>
        <taxon>Sordariomycetes</taxon>
        <taxon>Hypocreomycetidae</taxon>
        <taxon>Glomerellales</taxon>
        <taxon>Glomerellaceae</taxon>
        <taxon>Colletotrichum</taxon>
        <taxon>Colletotrichum truncatum species complex</taxon>
    </lineage>
</organism>
<sequence length="106" mass="11371">MQLTNIITFMAPISLASAYTFRGSVNYCNQDRGELIWYNNAKNVCRSFGGKGFASFNFVDVGPNTACFIFPAENCQGGATQYNIGSSGSTGCRDSSSGWVYSVACS</sequence>
<accession>A0ACC3ZKV1</accession>
<evidence type="ECO:0000313" key="2">
    <source>
        <dbReference type="Proteomes" id="UP000805649"/>
    </source>
</evidence>
<proteinExistence type="predicted"/>
<keyword evidence="2" id="KW-1185">Reference proteome</keyword>
<gene>
    <name evidence="1" type="ORF">CTRU02_202444</name>
</gene>
<dbReference type="EMBL" id="VUJX02000001">
    <property type="protein sequence ID" value="KAL0944557.1"/>
    <property type="molecule type" value="Genomic_DNA"/>
</dbReference>
<protein>
    <submittedName>
        <fullName evidence="1">Uncharacterized protein</fullName>
    </submittedName>
</protein>
<evidence type="ECO:0000313" key="1">
    <source>
        <dbReference type="EMBL" id="KAL0944557.1"/>
    </source>
</evidence>
<dbReference type="Proteomes" id="UP000805649">
    <property type="component" value="Unassembled WGS sequence"/>
</dbReference>
<reference evidence="1 2" key="1">
    <citation type="journal article" date="2020" name="Phytopathology">
        <title>Genome Sequence Resources of Colletotrichum truncatum, C. plurivorum, C. musicola, and C. sojae: Four Species Pathogenic to Soybean (Glycine max).</title>
        <authorList>
            <person name="Rogerio F."/>
            <person name="Boufleur T.R."/>
            <person name="Ciampi-Guillardi M."/>
            <person name="Sukno S.A."/>
            <person name="Thon M.R."/>
            <person name="Massola Junior N.S."/>
            <person name="Baroncelli R."/>
        </authorList>
    </citation>
    <scope>NUCLEOTIDE SEQUENCE [LARGE SCALE GENOMIC DNA]</scope>
    <source>
        <strain evidence="1 2">CMES1059</strain>
    </source>
</reference>
<comment type="caution">
    <text evidence="1">The sequence shown here is derived from an EMBL/GenBank/DDBJ whole genome shotgun (WGS) entry which is preliminary data.</text>
</comment>
<name>A0ACC3ZKV1_COLTU</name>